<accession>A0A1I0PAJ1</accession>
<protein>
    <recommendedName>
        <fullName evidence="5">PEGA domain-containing protein</fullName>
    </recommendedName>
</protein>
<evidence type="ECO:0000313" key="3">
    <source>
        <dbReference type="EMBL" id="SEW11311.1"/>
    </source>
</evidence>
<evidence type="ECO:0000256" key="1">
    <source>
        <dbReference type="SAM" id="Phobius"/>
    </source>
</evidence>
<keyword evidence="4" id="KW-1185">Reference proteome</keyword>
<dbReference type="Proteomes" id="UP000199310">
    <property type="component" value="Unassembled WGS sequence"/>
</dbReference>
<dbReference type="AlphaFoldDB" id="A0A1I0PAJ1"/>
<organism evidence="3 4">
    <name type="scientific">Chitinophaga arvensicola</name>
    <dbReference type="NCBI Taxonomy" id="29529"/>
    <lineage>
        <taxon>Bacteria</taxon>
        <taxon>Pseudomonadati</taxon>
        <taxon>Bacteroidota</taxon>
        <taxon>Chitinophagia</taxon>
        <taxon>Chitinophagales</taxon>
        <taxon>Chitinophagaceae</taxon>
        <taxon>Chitinophaga</taxon>
    </lineage>
</organism>
<keyword evidence="1" id="KW-1133">Transmembrane helix</keyword>
<sequence length="163" mass="17919">MNKKLLLLFMICLSSCATIFSGSKYTFTINSTPSDSKISVTNKKGIEVFTGNTPAVVRLKSGNGYFSRGRYTVRFSKPGYTDKVAAIDFRLNGWYFGNILIGGAIGLLAVDPLTGGMWMVNRNDKLIYQKLDPNAAASMEPSLKVIDFNSLNDQEKSALVKIQ</sequence>
<feature type="signal peptide" evidence="2">
    <location>
        <begin position="1"/>
        <end position="19"/>
    </location>
</feature>
<feature type="chain" id="PRO_5011738401" description="PEGA domain-containing protein" evidence="2">
    <location>
        <begin position="20"/>
        <end position="163"/>
    </location>
</feature>
<dbReference type="RefSeq" id="WP_089890519.1">
    <property type="nucleotide sequence ID" value="NZ_FOJG01000001.1"/>
</dbReference>
<evidence type="ECO:0000256" key="2">
    <source>
        <dbReference type="SAM" id="SignalP"/>
    </source>
</evidence>
<feature type="transmembrane region" description="Helical" evidence="1">
    <location>
        <begin position="99"/>
        <end position="120"/>
    </location>
</feature>
<proteinExistence type="predicted"/>
<gene>
    <name evidence="3" type="ORF">SAMN04488122_0665</name>
</gene>
<dbReference type="OrthoDB" id="1524740at2"/>
<keyword evidence="1" id="KW-0812">Transmembrane</keyword>
<evidence type="ECO:0008006" key="5">
    <source>
        <dbReference type="Google" id="ProtNLM"/>
    </source>
</evidence>
<evidence type="ECO:0000313" key="4">
    <source>
        <dbReference type="Proteomes" id="UP000199310"/>
    </source>
</evidence>
<dbReference type="STRING" id="29529.SAMN04488122_0665"/>
<reference evidence="4" key="1">
    <citation type="submission" date="2016-10" db="EMBL/GenBank/DDBJ databases">
        <authorList>
            <person name="Varghese N."/>
            <person name="Submissions S."/>
        </authorList>
    </citation>
    <scope>NUCLEOTIDE SEQUENCE [LARGE SCALE GENOMIC DNA]</scope>
    <source>
        <strain evidence="4">DSM 3695</strain>
    </source>
</reference>
<dbReference type="EMBL" id="FOJG01000001">
    <property type="protein sequence ID" value="SEW11311.1"/>
    <property type="molecule type" value="Genomic_DNA"/>
</dbReference>
<keyword evidence="1" id="KW-0472">Membrane</keyword>
<name>A0A1I0PAJ1_9BACT</name>
<keyword evidence="2" id="KW-0732">Signal</keyword>